<evidence type="ECO:0000256" key="3">
    <source>
        <dbReference type="ARBA" id="ARBA00016012"/>
    </source>
</evidence>
<evidence type="ECO:0000313" key="9">
    <source>
        <dbReference type="EMBL" id="CAI4054762.1"/>
    </source>
</evidence>
<dbReference type="InterPro" id="IPR024395">
    <property type="entry name" value="CLASP_N_dom"/>
</dbReference>
<keyword evidence="4" id="KW-0132">Cell division</keyword>
<dbReference type="GO" id="GO:0005815">
    <property type="term" value="C:microtubule organizing center"/>
    <property type="evidence" value="ECO:0007669"/>
    <property type="project" value="TreeGrafter"/>
</dbReference>
<feature type="compositionally biased region" description="Polar residues" evidence="7">
    <location>
        <begin position="694"/>
        <end position="703"/>
    </location>
</feature>
<evidence type="ECO:0000256" key="2">
    <source>
        <dbReference type="ARBA" id="ARBA00009549"/>
    </source>
</evidence>
<keyword evidence="6" id="KW-0498">Mitosis</keyword>
<evidence type="ECO:0000313" key="10">
    <source>
        <dbReference type="Proteomes" id="UP001162090"/>
    </source>
</evidence>
<evidence type="ECO:0000259" key="8">
    <source>
        <dbReference type="Pfam" id="PF12348"/>
    </source>
</evidence>
<dbReference type="Gene3D" id="1.25.10.10">
    <property type="entry name" value="Leucine-rich Repeat Variant"/>
    <property type="match status" value="1"/>
</dbReference>
<dbReference type="GO" id="GO:1990023">
    <property type="term" value="C:mitotic spindle midzone"/>
    <property type="evidence" value="ECO:0007669"/>
    <property type="project" value="TreeGrafter"/>
</dbReference>
<dbReference type="Pfam" id="PF12348">
    <property type="entry name" value="CLASP_N"/>
    <property type="match status" value="1"/>
</dbReference>
<reference evidence="9" key="1">
    <citation type="submission" date="2022-10" db="EMBL/GenBank/DDBJ databases">
        <authorList>
            <person name="Byrne P K."/>
        </authorList>
    </citation>
    <scope>NUCLEOTIDE SEQUENCE</scope>
    <source>
        <strain evidence="9">CBS7001</strain>
    </source>
</reference>
<dbReference type="GO" id="GO:0005876">
    <property type="term" value="C:spindle microtubule"/>
    <property type="evidence" value="ECO:0007669"/>
    <property type="project" value="TreeGrafter"/>
</dbReference>
<dbReference type="Proteomes" id="UP001162090">
    <property type="component" value="Chromosome 2"/>
</dbReference>
<evidence type="ECO:0000256" key="7">
    <source>
        <dbReference type="SAM" id="MobiDB-lite"/>
    </source>
</evidence>
<keyword evidence="5" id="KW-0493">Microtubule</keyword>
<keyword evidence="6" id="KW-0131">Cell cycle</keyword>
<evidence type="ECO:0000256" key="4">
    <source>
        <dbReference type="ARBA" id="ARBA00022618"/>
    </source>
</evidence>
<gene>
    <name evidence="9" type="primary">SUVC02G0800</name>
    <name evidence="9" type="ORF">SUVC_02G0800</name>
</gene>
<dbReference type="GO" id="GO:0051301">
    <property type="term" value="P:cell division"/>
    <property type="evidence" value="ECO:0007669"/>
    <property type="project" value="UniProtKB-KW"/>
</dbReference>
<comment type="subcellular location">
    <subcellularLocation>
        <location evidence="1">Cytoplasm</location>
        <location evidence="1">Cytoskeleton</location>
        <location evidence="1">Spindle</location>
    </subcellularLocation>
</comment>
<dbReference type="GO" id="GO:0090307">
    <property type="term" value="P:mitotic spindle assembly"/>
    <property type="evidence" value="ECO:0007669"/>
    <property type="project" value="TreeGrafter"/>
</dbReference>
<organism evidence="9 10">
    <name type="scientific">Saccharomyces uvarum</name>
    <name type="common">Yeast</name>
    <name type="synonym">Saccharomyces bayanus var. uvarum</name>
    <dbReference type="NCBI Taxonomy" id="230603"/>
    <lineage>
        <taxon>Eukaryota</taxon>
        <taxon>Fungi</taxon>
        <taxon>Dikarya</taxon>
        <taxon>Ascomycota</taxon>
        <taxon>Saccharomycotina</taxon>
        <taxon>Saccharomycetes</taxon>
        <taxon>Saccharomycetales</taxon>
        <taxon>Saccharomycetaceae</taxon>
        <taxon>Saccharomyces</taxon>
    </lineage>
</organism>
<dbReference type="EMBL" id="OX365913">
    <property type="protein sequence ID" value="CAI4054762.1"/>
    <property type="molecule type" value="Genomic_DNA"/>
</dbReference>
<feature type="region of interest" description="Disordered" evidence="7">
    <location>
        <begin position="1124"/>
        <end position="1155"/>
    </location>
</feature>
<dbReference type="PANTHER" id="PTHR21567:SF9">
    <property type="entry name" value="CLIP-ASSOCIATING PROTEIN"/>
    <property type="match status" value="1"/>
</dbReference>
<dbReference type="GO" id="GO:0060172">
    <property type="term" value="P:astral microtubule depolymerization"/>
    <property type="evidence" value="ECO:0007669"/>
    <property type="project" value="TreeGrafter"/>
</dbReference>
<feature type="compositionally biased region" description="Low complexity" evidence="7">
    <location>
        <begin position="671"/>
        <end position="685"/>
    </location>
</feature>
<dbReference type="SUPFAM" id="SSF48371">
    <property type="entry name" value="ARM repeat"/>
    <property type="match status" value="1"/>
</dbReference>
<dbReference type="InterPro" id="IPR016024">
    <property type="entry name" value="ARM-type_fold"/>
</dbReference>
<feature type="domain" description="CLASP N-terminal" evidence="8">
    <location>
        <begin position="318"/>
        <end position="559"/>
    </location>
</feature>
<name>A0AA35JAF2_SACUV</name>
<dbReference type="GO" id="GO:0008017">
    <property type="term" value="F:microtubule binding"/>
    <property type="evidence" value="ECO:0007669"/>
    <property type="project" value="TreeGrafter"/>
</dbReference>
<evidence type="ECO:0000256" key="6">
    <source>
        <dbReference type="ARBA" id="ARBA00022776"/>
    </source>
</evidence>
<dbReference type="PANTHER" id="PTHR21567">
    <property type="entry name" value="CLASP"/>
    <property type="match status" value="1"/>
</dbReference>
<accession>A0AA35JAF2</accession>
<comment type="similarity">
    <text evidence="2">Belongs to the CLASP family.</text>
</comment>
<feature type="region of interest" description="Disordered" evidence="7">
    <location>
        <begin position="651"/>
        <end position="703"/>
    </location>
</feature>
<evidence type="ECO:0000256" key="5">
    <source>
        <dbReference type="ARBA" id="ARBA00022701"/>
    </source>
</evidence>
<protein>
    <recommendedName>
        <fullName evidence="3">Protein STU1</fullName>
    </recommendedName>
</protein>
<proteinExistence type="inferred from homology"/>
<evidence type="ECO:0000256" key="1">
    <source>
        <dbReference type="ARBA" id="ARBA00004186"/>
    </source>
</evidence>
<dbReference type="InterPro" id="IPR011989">
    <property type="entry name" value="ARM-like"/>
</dbReference>
<dbReference type="GO" id="GO:0005881">
    <property type="term" value="C:cytoplasmic microtubule"/>
    <property type="evidence" value="ECO:0007669"/>
    <property type="project" value="TreeGrafter"/>
</dbReference>
<feature type="compositionally biased region" description="Basic and acidic residues" evidence="7">
    <location>
        <begin position="658"/>
        <end position="670"/>
    </location>
</feature>
<sequence length="1528" mass="175300">MSSFNNENNNNSSTNAHSKEAFPLYTVFKDDSIPIEEKLSLLTRFKGHVKKELVNESSIQAYFTALLFVSGHYAYHSYPRLITLSHSSLCYLIKRVAMQSPVQFNDTLVEELLNHLIFQLPNEKKFWLPSIKAIEAIYLVNPLKIQAILASFLQRPNENQSEDDLNRIKSTLLTIDELIQINEKNNSNHLQLLRFFMLSFTNLLNNNLNEHANDDNNNIVIELIFDIMYKYLKNDEGNSQDLMNGFLNDLEVGRFKQKFMSLIKSQDQDQSQEDKSALFEEDYEFQLLLNEAKLPQLSNNLSNKDPSAKKDYDSLNLLQQDLESLLVPFQNIKETEQNWKSRQSNVIELDKIISGNAPKDSPEEFVTIMKEVQLIELISRATSSLRTTLSLAALLFLKRLIHILNDHLPLSILDQIFTIFKNLLSSTKKISSQTAFHCLITLIIDINHFHNKLFQLSFLLINEKTVTPRFCSAILLRSFLVKFNDSNLPSNNSNTTSPTSKLENNLIYIEEWLKKGISDSQTTVREAMRLTFWYFYKCYPTNAKKLLNSSFSPQLKKATELAIPAHLNINYQLSRVPSTTSASAAATMSRLYSQSSNSSSRRVSLLEQKRHFPSYAQPTQSSSTSLLNMPAVAAGGGVIATKLSNKFKTNLRSTSEYSSKENEKRTRHQDTSNPTANSNTNNGNNQIKRKVSAPPSSITTTKATENYANLEDFSSNQIDLTDELSNSYTNTLMKKYMDKNDISISSSPKSSKSSNKTVEYENFYKKFNNASSSSQLKDMLQFLQKELLLAPQQLSSPPSDTKLEISKILEKLHQTMIKSPYDFKPFLDIPNFINQVPLNYLLELYSINDFDCAEILKTKTDSDNTSQTTNLIISVVELFNFIDSNNCTPDSKLYYMKYKTIFFNYNFKLLLELFRGLNSKNDGPLRLCIKDLIPKTLTSLFKIYGKEFDYTLYFNLIFEIYEFDKERFSSLLTDFEIVSTKMKICRELEKKDPNFKIENIISRESSVNFTPIDDNKLDKDDSLDEEADENDVKKYMEMTMINPFRNLGSDKTLELKNNIDQKRSSSTNSVVIHDDIEKDKKLSEMTKIVSVYQLDHPNSVKEEDDQDMETSLKSDLNLSEIFQNGTGTTEKQAKDDNEPTVKFSTDPPKIINEPGKPIVKKHIETENENGSENDKPNLETMSPIKIDRDENMDRKQKTTLKREREPVLTEQDINSKKIKLETGKKSGKVHFPIMNDFPKDSLTMYEISHLLMVDSIGNSSMDFDVYFSHMLKAINRIKSGSFTMKHVNYLIEPLIICFQNTKMMNWLLSENGFDELLAVAIMLLKSTDDTPSIPSKISSKSIILVHNLLVWKKFLNKESGNADDDGVSLRMSFEEVWEQILLMLNKLSDNGNEIYKLAQEFRDNLIQSHYFKKHSATRILSMLVTEIQPDTAGVKETFLIETLSKMLLSPTIRTQLKKSNISEIIQTMSYFITGSDNTSWNFTSAMVLAHSLRHLQSTLDCNEQETEQLFDCLPKDVFRMIMFIASNE</sequence>